<keyword evidence="5 6" id="KW-1015">Disulfide bond</keyword>
<dbReference type="PANTHER" id="PTHR15590:SF0">
    <property type="entry name" value="CX9C MOTIF-CONTAINING PROTEIN 4"/>
    <property type="match status" value="1"/>
</dbReference>
<dbReference type="InterPro" id="IPR009069">
    <property type="entry name" value="Cys_alpha_HP_mot_SF"/>
</dbReference>
<evidence type="ECO:0000313" key="7">
    <source>
        <dbReference type="EMBL" id="ORY69281.1"/>
    </source>
</evidence>
<dbReference type="PANTHER" id="PTHR15590">
    <property type="entry name" value="CX9C MOTIF-CONTAINING PROTEIN 4"/>
    <property type="match status" value="1"/>
</dbReference>
<dbReference type="FunCoup" id="A0A1Y2ECI6">
    <property type="interactions" value="24"/>
</dbReference>
<keyword evidence="4" id="KW-0496">Mitochondrion</keyword>
<evidence type="ECO:0000256" key="1">
    <source>
        <dbReference type="ARBA" id="ARBA00004569"/>
    </source>
</evidence>
<dbReference type="Gene3D" id="1.10.287.1130">
    <property type="entry name" value="CytochromE C oxidase copper chaperone"/>
    <property type="match status" value="1"/>
</dbReference>
<evidence type="ECO:0000256" key="2">
    <source>
        <dbReference type="ARBA" id="ARBA00009858"/>
    </source>
</evidence>
<dbReference type="InParanoid" id="A0A1Y2ECI6"/>
<accession>A0A1Y2ECI6</accession>
<dbReference type="AlphaFoldDB" id="A0A1Y2ECI6"/>
<comment type="similarity">
    <text evidence="2">Belongs to the CMC4 family.</text>
</comment>
<dbReference type="PROSITE" id="PS51808">
    <property type="entry name" value="CHCH"/>
    <property type="match status" value="1"/>
</dbReference>
<protein>
    <recommendedName>
        <fullName evidence="3">Cx9C motif-containing protein 4, mitochondrial</fullName>
    </recommendedName>
</protein>
<feature type="disulfide bond" evidence="6">
    <location>
        <begin position="41"/>
        <end position="56"/>
    </location>
</feature>
<reference evidence="7 8" key="1">
    <citation type="submission" date="2016-07" db="EMBL/GenBank/DDBJ databases">
        <title>Pervasive Adenine N6-methylation of Active Genes in Fungi.</title>
        <authorList>
            <consortium name="DOE Joint Genome Institute"/>
            <person name="Mondo S.J."/>
            <person name="Dannebaum R.O."/>
            <person name="Kuo R.C."/>
            <person name="Labutti K."/>
            <person name="Haridas S."/>
            <person name="Kuo A."/>
            <person name="Salamov A."/>
            <person name="Ahrendt S.R."/>
            <person name="Lipzen A."/>
            <person name="Sullivan W."/>
            <person name="Andreopoulos W.B."/>
            <person name="Clum A."/>
            <person name="Lindquist E."/>
            <person name="Daum C."/>
            <person name="Ramamoorthy G.K."/>
            <person name="Gryganskyi A."/>
            <person name="Culley D."/>
            <person name="Magnuson J.K."/>
            <person name="James T.Y."/>
            <person name="O'Malley M.A."/>
            <person name="Stajich J.E."/>
            <person name="Spatafora J.W."/>
            <person name="Visel A."/>
            <person name="Grigoriev I.V."/>
        </authorList>
    </citation>
    <scope>NUCLEOTIDE SEQUENCE [LARGE SCALE GENOMIC DNA]</scope>
    <source>
        <strain evidence="7 8">62-1032</strain>
    </source>
</reference>
<evidence type="ECO:0000256" key="5">
    <source>
        <dbReference type="ARBA" id="ARBA00023157"/>
    </source>
</evidence>
<sequence>MALSDDPPCQAEACAIQDCLMAKNYQESRCLGVIDRLYACCDSMYKKDSNAHSTACPKPSVVARKLKERDERGGSKK</sequence>
<proteinExistence type="inferred from homology"/>
<keyword evidence="8" id="KW-1185">Reference proteome</keyword>
<dbReference type="OrthoDB" id="13601at2759"/>
<name>A0A1Y2ECI6_9BASI</name>
<dbReference type="EMBL" id="MCGR01000057">
    <property type="protein sequence ID" value="ORY69281.1"/>
    <property type="molecule type" value="Genomic_DNA"/>
</dbReference>
<dbReference type="SUPFAM" id="SSF47072">
    <property type="entry name" value="Cysteine alpha-hairpin motif"/>
    <property type="match status" value="1"/>
</dbReference>
<feature type="disulfide bond" evidence="6">
    <location>
        <begin position="9"/>
        <end position="40"/>
    </location>
</feature>
<dbReference type="GO" id="GO:0005758">
    <property type="term" value="C:mitochondrial intermembrane space"/>
    <property type="evidence" value="ECO:0007669"/>
    <property type="project" value="UniProtKB-SubCell"/>
</dbReference>
<dbReference type="Pfam" id="PF08991">
    <property type="entry name" value="CMC4"/>
    <property type="match status" value="1"/>
</dbReference>
<comment type="caution">
    <text evidence="7">The sequence shown here is derived from an EMBL/GenBank/DDBJ whole genome shotgun (WGS) entry which is preliminary data.</text>
</comment>
<organism evidence="7 8">
    <name type="scientific">Leucosporidium creatinivorum</name>
    <dbReference type="NCBI Taxonomy" id="106004"/>
    <lineage>
        <taxon>Eukaryota</taxon>
        <taxon>Fungi</taxon>
        <taxon>Dikarya</taxon>
        <taxon>Basidiomycota</taxon>
        <taxon>Pucciniomycotina</taxon>
        <taxon>Microbotryomycetes</taxon>
        <taxon>Leucosporidiales</taxon>
        <taxon>Leucosporidium</taxon>
    </lineage>
</organism>
<evidence type="ECO:0000256" key="3">
    <source>
        <dbReference type="ARBA" id="ARBA00019406"/>
    </source>
</evidence>
<gene>
    <name evidence="7" type="ORF">BCR35DRAFT_294606</name>
</gene>
<evidence type="ECO:0000256" key="4">
    <source>
        <dbReference type="ARBA" id="ARBA00023128"/>
    </source>
</evidence>
<dbReference type="STRING" id="106004.A0A1Y2ECI6"/>
<evidence type="ECO:0000256" key="6">
    <source>
        <dbReference type="PIRSR" id="PIRSR627179-50"/>
    </source>
</evidence>
<comment type="subcellular location">
    <subcellularLocation>
        <location evidence="1">Mitochondrion intermembrane space</location>
    </subcellularLocation>
</comment>
<feature type="disulfide bond" evidence="6">
    <location>
        <begin position="19"/>
        <end position="30"/>
    </location>
</feature>
<evidence type="ECO:0000313" key="8">
    <source>
        <dbReference type="Proteomes" id="UP000193467"/>
    </source>
</evidence>
<dbReference type="InterPro" id="IPR027179">
    <property type="entry name" value="CMC4"/>
</dbReference>
<dbReference type="Proteomes" id="UP000193467">
    <property type="component" value="Unassembled WGS sequence"/>
</dbReference>